<accession>B4HMN5</accession>
<sequence length="51" mass="5430">MDAVRSGALNTRGAPAQVLGLALAPLCIWPPGRRAEDHGNVAAIKHEWITQ</sequence>
<protein>
    <submittedName>
        <fullName evidence="1">GM20534</fullName>
    </submittedName>
</protein>
<gene>
    <name evidence="1" type="primary">Dsec\GM20534</name>
    <name evidence="1" type="ORF">Dsec_GM20534</name>
</gene>
<dbReference type="EMBL" id="CH480816">
    <property type="protein sequence ID" value="EDW47247.1"/>
    <property type="molecule type" value="Genomic_DNA"/>
</dbReference>
<reference evidence="1 2" key="1">
    <citation type="journal article" date="2007" name="Nature">
        <title>Evolution of genes and genomes on the Drosophila phylogeny.</title>
        <authorList>
            <consortium name="Drosophila 12 Genomes Consortium"/>
            <person name="Clark A.G."/>
            <person name="Eisen M.B."/>
            <person name="Smith D.R."/>
            <person name="Bergman C.M."/>
            <person name="Oliver B."/>
            <person name="Markow T.A."/>
            <person name="Kaufman T.C."/>
            <person name="Kellis M."/>
            <person name="Gelbart W."/>
            <person name="Iyer V.N."/>
            <person name="Pollard D.A."/>
            <person name="Sackton T.B."/>
            <person name="Larracuente A.M."/>
            <person name="Singh N.D."/>
            <person name="Abad J.P."/>
            <person name="Abt D.N."/>
            <person name="Adryan B."/>
            <person name="Aguade M."/>
            <person name="Akashi H."/>
            <person name="Anderson W.W."/>
            <person name="Aquadro C.F."/>
            <person name="Ardell D.H."/>
            <person name="Arguello R."/>
            <person name="Artieri C.G."/>
            <person name="Barbash D.A."/>
            <person name="Barker D."/>
            <person name="Barsanti P."/>
            <person name="Batterham P."/>
            <person name="Batzoglou S."/>
            <person name="Begun D."/>
            <person name="Bhutkar A."/>
            <person name="Blanco E."/>
            <person name="Bosak S.A."/>
            <person name="Bradley R.K."/>
            <person name="Brand A.D."/>
            <person name="Brent M.R."/>
            <person name="Brooks A.N."/>
            <person name="Brown R.H."/>
            <person name="Butlin R.K."/>
            <person name="Caggese C."/>
            <person name="Calvi B.R."/>
            <person name="Bernardo de Carvalho A."/>
            <person name="Caspi A."/>
            <person name="Castrezana S."/>
            <person name="Celniker S.E."/>
            <person name="Chang J.L."/>
            <person name="Chapple C."/>
            <person name="Chatterji S."/>
            <person name="Chinwalla A."/>
            <person name="Civetta A."/>
            <person name="Clifton S.W."/>
            <person name="Comeron J.M."/>
            <person name="Costello J.C."/>
            <person name="Coyne J.A."/>
            <person name="Daub J."/>
            <person name="David R.G."/>
            <person name="Delcher A.L."/>
            <person name="Delehaunty K."/>
            <person name="Do C.B."/>
            <person name="Ebling H."/>
            <person name="Edwards K."/>
            <person name="Eickbush T."/>
            <person name="Evans J.D."/>
            <person name="Filipski A."/>
            <person name="Findeiss S."/>
            <person name="Freyhult E."/>
            <person name="Fulton L."/>
            <person name="Fulton R."/>
            <person name="Garcia A.C."/>
            <person name="Gardiner A."/>
            <person name="Garfield D.A."/>
            <person name="Garvin B.E."/>
            <person name="Gibson G."/>
            <person name="Gilbert D."/>
            <person name="Gnerre S."/>
            <person name="Godfrey J."/>
            <person name="Good R."/>
            <person name="Gotea V."/>
            <person name="Gravely B."/>
            <person name="Greenberg A.J."/>
            <person name="Griffiths-Jones S."/>
            <person name="Gross S."/>
            <person name="Guigo R."/>
            <person name="Gustafson E.A."/>
            <person name="Haerty W."/>
            <person name="Hahn M.W."/>
            <person name="Halligan D.L."/>
            <person name="Halpern A.L."/>
            <person name="Halter G.M."/>
            <person name="Han M.V."/>
            <person name="Heger A."/>
            <person name="Hillier L."/>
            <person name="Hinrichs A.S."/>
            <person name="Holmes I."/>
            <person name="Hoskins R.A."/>
            <person name="Hubisz M.J."/>
            <person name="Hultmark D."/>
            <person name="Huntley M.A."/>
            <person name="Jaffe D.B."/>
            <person name="Jagadeeshan S."/>
            <person name="Jeck W.R."/>
            <person name="Johnson J."/>
            <person name="Jones C.D."/>
            <person name="Jordan W.C."/>
            <person name="Karpen G.H."/>
            <person name="Kataoka E."/>
            <person name="Keightley P.D."/>
            <person name="Kheradpour P."/>
            <person name="Kirkness E.F."/>
            <person name="Koerich L.B."/>
            <person name="Kristiansen K."/>
            <person name="Kudrna D."/>
            <person name="Kulathinal R.J."/>
            <person name="Kumar S."/>
            <person name="Kwok R."/>
            <person name="Lander E."/>
            <person name="Langley C.H."/>
            <person name="Lapoint R."/>
            <person name="Lazzaro B.P."/>
            <person name="Lee S.J."/>
            <person name="Levesque L."/>
            <person name="Li R."/>
            <person name="Lin C.F."/>
            <person name="Lin M.F."/>
            <person name="Lindblad-Toh K."/>
            <person name="Llopart A."/>
            <person name="Long M."/>
            <person name="Low L."/>
            <person name="Lozovsky E."/>
            <person name="Lu J."/>
            <person name="Luo M."/>
            <person name="Machado C.A."/>
            <person name="Makalowski W."/>
            <person name="Marzo M."/>
            <person name="Matsuda M."/>
            <person name="Matzkin L."/>
            <person name="McAllister B."/>
            <person name="McBride C.S."/>
            <person name="McKernan B."/>
            <person name="McKernan K."/>
            <person name="Mendez-Lago M."/>
            <person name="Minx P."/>
            <person name="Mollenhauer M.U."/>
            <person name="Montooth K."/>
            <person name="Mount S.M."/>
            <person name="Mu X."/>
            <person name="Myers E."/>
            <person name="Negre B."/>
            <person name="Newfeld S."/>
            <person name="Nielsen R."/>
            <person name="Noor M.A."/>
            <person name="O'Grady P."/>
            <person name="Pachter L."/>
            <person name="Papaceit M."/>
            <person name="Parisi M.J."/>
            <person name="Parisi M."/>
            <person name="Parts L."/>
            <person name="Pedersen J.S."/>
            <person name="Pesole G."/>
            <person name="Phillippy A.M."/>
            <person name="Ponting C.P."/>
            <person name="Pop M."/>
            <person name="Porcelli D."/>
            <person name="Powell J.R."/>
            <person name="Prohaska S."/>
            <person name="Pruitt K."/>
            <person name="Puig M."/>
            <person name="Quesneville H."/>
            <person name="Ram K.R."/>
            <person name="Rand D."/>
            <person name="Rasmussen M.D."/>
            <person name="Reed L.K."/>
            <person name="Reenan R."/>
            <person name="Reily A."/>
            <person name="Remington K.A."/>
            <person name="Rieger T.T."/>
            <person name="Ritchie M.G."/>
            <person name="Robin C."/>
            <person name="Rogers Y.H."/>
            <person name="Rohde C."/>
            <person name="Rozas J."/>
            <person name="Rubenfield M.J."/>
            <person name="Ruiz A."/>
            <person name="Russo S."/>
            <person name="Salzberg S.L."/>
            <person name="Sanchez-Gracia A."/>
            <person name="Saranga D.J."/>
            <person name="Sato H."/>
            <person name="Schaeffer S.W."/>
            <person name="Schatz M.C."/>
            <person name="Schlenke T."/>
            <person name="Schwartz R."/>
            <person name="Segarra C."/>
            <person name="Singh R.S."/>
            <person name="Sirot L."/>
            <person name="Sirota M."/>
            <person name="Sisneros N.B."/>
            <person name="Smith C.D."/>
            <person name="Smith T.F."/>
            <person name="Spieth J."/>
            <person name="Stage D.E."/>
            <person name="Stark A."/>
            <person name="Stephan W."/>
            <person name="Strausberg R.L."/>
            <person name="Strempel S."/>
            <person name="Sturgill D."/>
            <person name="Sutton G."/>
            <person name="Sutton G.G."/>
            <person name="Tao W."/>
            <person name="Teichmann S."/>
            <person name="Tobari Y.N."/>
            <person name="Tomimura Y."/>
            <person name="Tsolas J.M."/>
            <person name="Valente V.L."/>
            <person name="Venter E."/>
            <person name="Venter J.C."/>
            <person name="Vicario S."/>
            <person name="Vieira F.G."/>
            <person name="Vilella A.J."/>
            <person name="Villasante A."/>
            <person name="Walenz B."/>
            <person name="Wang J."/>
            <person name="Wasserman M."/>
            <person name="Watts T."/>
            <person name="Wilson D."/>
            <person name="Wilson R.K."/>
            <person name="Wing R.A."/>
            <person name="Wolfner M.F."/>
            <person name="Wong A."/>
            <person name="Wong G.K."/>
            <person name="Wu C.I."/>
            <person name="Wu G."/>
            <person name="Yamamoto D."/>
            <person name="Yang H.P."/>
            <person name="Yang S.P."/>
            <person name="Yorke J.A."/>
            <person name="Yoshida K."/>
            <person name="Zdobnov E."/>
            <person name="Zhang P."/>
            <person name="Zhang Y."/>
            <person name="Zimin A.V."/>
            <person name="Baldwin J."/>
            <person name="Abdouelleil A."/>
            <person name="Abdulkadir J."/>
            <person name="Abebe A."/>
            <person name="Abera B."/>
            <person name="Abreu J."/>
            <person name="Acer S.C."/>
            <person name="Aftuck L."/>
            <person name="Alexander A."/>
            <person name="An P."/>
            <person name="Anderson E."/>
            <person name="Anderson S."/>
            <person name="Arachi H."/>
            <person name="Azer M."/>
            <person name="Bachantsang P."/>
            <person name="Barry A."/>
            <person name="Bayul T."/>
            <person name="Berlin A."/>
            <person name="Bessette D."/>
            <person name="Bloom T."/>
            <person name="Blye J."/>
            <person name="Boguslavskiy L."/>
            <person name="Bonnet C."/>
            <person name="Boukhgalter B."/>
            <person name="Bourzgui I."/>
            <person name="Brown A."/>
            <person name="Cahill P."/>
            <person name="Channer S."/>
            <person name="Cheshatsang Y."/>
            <person name="Chuda L."/>
            <person name="Citroen M."/>
            <person name="Collymore A."/>
            <person name="Cooke P."/>
            <person name="Costello M."/>
            <person name="D'Aco K."/>
            <person name="Daza R."/>
            <person name="De Haan G."/>
            <person name="DeGray S."/>
            <person name="DeMaso C."/>
            <person name="Dhargay N."/>
            <person name="Dooley K."/>
            <person name="Dooley E."/>
            <person name="Doricent M."/>
            <person name="Dorje P."/>
            <person name="Dorjee K."/>
            <person name="Dupes A."/>
            <person name="Elong R."/>
            <person name="Falk J."/>
            <person name="Farina A."/>
            <person name="Faro S."/>
            <person name="Ferguson D."/>
            <person name="Fisher S."/>
            <person name="Foley C.D."/>
            <person name="Franke A."/>
            <person name="Friedrich D."/>
            <person name="Gadbois L."/>
            <person name="Gearin G."/>
            <person name="Gearin C.R."/>
            <person name="Giannoukos G."/>
            <person name="Goode T."/>
            <person name="Graham J."/>
            <person name="Grandbois E."/>
            <person name="Grewal S."/>
            <person name="Gyaltsen K."/>
            <person name="Hafez N."/>
            <person name="Hagos B."/>
            <person name="Hall J."/>
            <person name="Henson C."/>
            <person name="Hollinger A."/>
            <person name="Honan T."/>
            <person name="Huard M.D."/>
            <person name="Hughes L."/>
            <person name="Hurhula B."/>
            <person name="Husby M.E."/>
            <person name="Kamat A."/>
            <person name="Kanga B."/>
            <person name="Kashin S."/>
            <person name="Khazanovich D."/>
            <person name="Kisner P."/>
            <person name="Lance K."/>
            <person name="Lara M."/>
            <person name="Lee W."/>
            <person name="Lennon N."/>
            <person name="Letendre F."/>
            <person name="LeVine R."/>
            <person name="Lipovsky A."/>
            <person name="Liu X."/>
            <person name="Liu J."/>
            <person name="Liu S."/>
            <person name="Lokyitsang T."/>
            <person name="Lokyitsang Y."/>
            <person name="Lubonja R."/>
            <person name="Lui A."/>
            <person name="MacDonald P."/>
            <person name="Magnisalis V."/>
            <person name="Maru K."/>
            <person name="Matthews C."/>
            <person name="McCusker W."/>
            <person name="McDonough S."/>
            <person name="Mehta T."/>
            <person name="Meldrim J."/>
            <person name="Meneus L."/>
            <person name="Mihai O."/>
            <person name="Mihalev A."/>
            <person name="Mihova T."/>
            <person name="Mittelman R."/>
            <person name="Mlenga V."/>
            <person name="Montmayeur A."/>
            <person name="Mulrain L."/>
            <person name="Navidi A."/>
            <person name="Naylor J."/>
            <person name="Negash T."/>
            <person name="Nguyen T."/>
            <person name="Nguyen N."/>
            <person name="Nicol R."/>
            <person name="Norbu C."/>
            <person name="Norbu N."/>
            <person name="Novod N."/>
            <person name="O'Neill B."/>
            <person name="Osman S."/>
            <person name="Markiewicz E."/>
            <person name="Oyono O.L."/>
            <person name="Patti C."/>
            <person name="Phunkhang P."/>
            <person name="Pierre F."/>
            <person name="Priest M."/>
            <person name="Raghuraman S."/>
            <person name="Rege F."/>
            <person name="Reyes R."/>
            <person name="Rise C."/>
            <person name="Rogov P."/>
            <person name="Ross K."/>
            <person name="Ryan E."/>
            <person name="Settipalli S."/>
            <person name="Shea T."/>
            <person name="Sherpa N."/>
            <person name="Shi L."/>
            <person name="Shih D."/>
            <person name="Sparrow T."/>
            <person name="Spaulding J."/>
            <person name="Stalker J."/>
            <person name="Stange-Thomann N."/>
            <person name="Stavropoulos S."/>
            <person name="Stone C."/>
            <person name="Strader C."/>
            <person name="Tesfaye S."/>
            <person name="Thomson T."/>
            <person name="Thoulutsang Y."/>
            <person name="Thoulutsang D."/>
            <person name="Topham K."/>
            <person name="Topping I."/>
            <person name="Tsamla T."/>
            <person name="Vassiliev H."/>
            <person name="Vo A."/>
            <person name="Wangchuk T."/>
            <person name="Wangdi T."/>
            <person name="Weiand M."/>
            <person name="Wilkinson J."/>
            <person name="Wilson A."/>
            <person name="Yadav S."/>
            <person name="Young G."/>
            <person name="Yu Q."/>
            <person name="Zembek L."/>
            <person name="Zhong D."/>
            <person name="Zimmer A."/>
            <person name="Zwirko Z."/>
            <person name="Jaffe D.B."/>
            <person name="Alvarez P."/>
            <person name="Brockman W."/>
            <person name="Butler J."/>
            <person name="Chin C."/>
            <person name="Gnerre S."/>
            <person name="Grabherr M."/>
            <person name="Kleber M."/>
            <person name="Mauceli E."/>
            <person name="MacCallum I."/>
        </authorList>
    </citation>
    <scope>NUCLEOTIDE SEQUENCE [LARGE SCALE GENOMIC DNA]</scope>
    <source>
        <strain evidence="2">Rob3c / Tucson 14021-0248.25</strain>
    </source>
</reference>
<evidence type="ECO:0000313" key="2">
    <source>
        <dbReference type="Proteomes" id="UP000001292"/>
    </source>
</evidence>
<organism evidence="2">
    <name type="scientific">Drosophila sechellia</name>
    <name type="common">Fruit fly</name>
    <dbReference type="NCBI Taxonomy" id="7238"/>
    <lineage>
        <taxon>Eukaryota</taxon>
        <taxon>Metazoa</taxon>
        <taxon>Ecdysozoa</taxon>
        <taxon>Arthropoda</taxon>
        <taxon>Hexapoda</taxon>
        <taxon>Insecta</taxon>
        <taxon>Pterygota</taxon>
        <taxon>Neoptera</taxon>
        <taxon>Endopterygota</taxon>
        <taxon>Diptera</taxon>
        <taxon>Brachycera</taxon>
        <taxon>Muscomorpha</taxon>
        <taxon>Ephydroidea</taxon>
        <taxon>Drosophilidae</taxon>
        <taxon>Drosophila</taxon>
        <taxon>Sophophora</taxon>
    </lineage>
</organism>
<proteinExistence type="predicted"/>
<evidence type="ECO:0000313" key="1">
    <source>
        <dbReference type="EMBL" id="EDW47247.1"/>
    </source>
</evidence>
<dbReference type="HOGENOM" id="CLU_3108637_0_0_1"/>
<keyword evidence="2" id="KW-1185">Reference proteome</keyword>
<dbReference type="Proteomes" id="UP000001292">
    <property type="component" value="Unassembled WGS sequence"/>
</dbReference>
<dbReference type="AlphaFoldDB" id="B4HMN5"/>
<name>B4HMN5_DROSE</name>